<evidence type="ECO:0000313" key="2">
    <source>
        <dbReference type="Proteomes" id="UP000790377"/>
    </source>
</evidence>
<sequence>MYTKLVAFVTAATVASTALAHGVISSPPRRLPGAAFEAACGSQVYSNVDSDQFGNQQGEEQNFNSDTTSACRVYLCKSLMYEDNTGNVQSFSANQVVPIEIDIEAPHTGVANVSVVDTTTNTVLAGPLISFDPAYSVSTPIPANQTSFSVTIPNLNGACTTAGVCVLQWWWDARPIDQTYMSCVDFTQG</sequence>
<dbReference type="EMBL" id="MU267601">
    <property type="protein sequence ID" value="KAH7915392.1"/>
    <property type="molecule type" value="Genomic_DNA"/>
</dbReference>
<evidence type="ECO:0000313" key="1">
    <source>
        <dbReference type="EMBL" id="KAH7915392.1"/>
    </source>
</evidence>
<comment type="caution">
    <text evidence="1">The sequence shown here is derived from an EMBL/GenBank/DDBJ whole genome shotgun (WGS) entry which is preliminary data.</text>
</comment>
<name>A0ACB8ASQ0_9AGAM</name>
<proteinExistence type="predicted"/>
<protein>
    <submittedName>
        <fullName evidence="1">Uncharacterized protein</fullName>
    </submittedName>
</protein>
<reference evidence="1" key="1">
    <citation type="journal article" date="2021" name="New Phytol.">
        <title>Evolutionary innovations through gain and loss of genes in the ectomycorrhizal Boletales.</title>
        <authorList>
            <person name="Wu G."/>
            <person name="Miyauchi S."/>
            <person name="Morin E."/>
            <person name="Kuo A."/>
            <person name="Drula E."/>
            <person name="Varga T."/>
            <person name="Kohler A."/>
            <person name="Feng B."/>
            <person name="Cao Y."/>
            <person name="Lipzen A."/>
            <person name="Daum C."/>
            <person name="Hundley H."/>
            <person name="Pangilinan J."/>
            <person name="Johnson J."/>
            <person name="Barry K."/>
            <person name="LaButti K."/>
            <person name="Ng V."/>
            <person name="Ahrendt S."/>
            <person name="Min B."/>
            <person name="Choi I.G."/>
            <person name="Park H."/>
            <person name="Plett J.M."/>
            <person name="Magnuson J."/>
            <person name="Spatafora J.W."/>
            <person name="Nagy L.G."/>
            <person name="Henrissat B."/>
            <person name="Grigoriev I.V."/>
            <person name="Yang Z.L."/>
            <person name="Xu J."/>
            <person name="Martin F.M."/>
        </authorList>
    </citation>
    <scope>NUCLEOTIDE SEQUENCE</scope>
    <source>
        <strain evidence="1">ATCC 28755</strain>
    </source>
</reference>
<organism evidence="1 2">
    <name type="scientific">Hygrophoropsis aurantiaca</name>
    <dbReference type="NCBI Taxonomy" id="72124"/>
    <lineage>
        <taxon>Eukaryota</taxon>
        <taxon>Fungi</taxon>
        <taxon>Dikarya</taxon>
        <taxon>Basidiomycota</taxon>
        <taxon>Agaricomycotina</taxon>
        <taxon>Agaricomycetes</taxon>
        <taxon>Agaricomycetidae</taxon>
        <taxon>Boletales</taxon>
        <taxon>Coniophorineae</taxon>
        <taxon>Hygrophoropsidaceae</taxon>
        <taxon>Hygrophoropsis</taxon>
    </lineage>
</organism>
<keyword evidence="2" id="KW-1185">Reference proteome</keyword>
<accession>A0ACB8ASQ0</accession>
<dbReference type="Proteomes" id="UP000790377">
    <property type="component" value="Unassembled WGS sequence"/>
</dbReference>
<gene>
    <name evidence="1" type="ORF">BJ138DRAFT_1169993</name>
</gene>